<name>A0A7W7H5P2_9ACTN</name>
<dbReference type="AlphaFoldDB" id="A0A7W7H5P2"/>
<dbReference type="InterPro" id="IPR036162">
    <property type="entry name" value="Resolvase-like_N_sf"/>
</dbReference>
<dbReference type="Gene3D" id="3.40.50.1390">
    <property type="entry name" value="Resolvase, N-terminal catalytic domain"/>
    <property type="match status" value="1"/>
</dbReference>
<keyword evidence="2" id="KW-1185">Reference proteome</keyword>
<gene>
    <name evidence="1" type="ORF">BJY16_007756</name>
</gene>
<reference evidence="1 2" key="1">
    <citation type="submission" date="2020-08" db="EMBL/GenBank/DDBJ databases">
        <title>Sequencing the genomes of 1000 actinobacteria strains.</title>
        <authorList>
            <person name="Klenk H.-P."/>
        </authorList>
    </citation>
    <scope>NUCLEOTIDE SEQUENCE [LARGE SCALE GENOMIC DNA]</scope>
    <source>
        <strain evidence="1 2">DSM 45809</strain>
    </source>
</reference>
<dbReference type="GO" id="GO:0003677">
    <property type="term" value="F:DNA binding"/>
    <property type="evidence" value="ECO:0007669"/>
    <property type="project" value="InterPro"/>
</dbReference>
<dbReference type="EMBL" id="JACHNB010000001">
    <property type="protein sequence ID" value="MBB4744297.1"/>
    <property type="molecule type" value="Genomic_DNA"/>
</dbReference>
<proteinExistence type="predicted"/>
<evidence type="ECO:0000313" key="1">
    <source>
        <dbReference type="EMBL" id="MBB4744297.1"/>
    </source>
</evidence>
<organism evidence="1 2">
    <name type="scientific">Actinoplanes octamycinicus</name>
    <dbReference type="NCBI Taxonomy" id="135948"/>
    <lineage>
        <taxon>Bacteria</taxon>
        <taxon>Bacillati</taxon>
        <taxon>Actinomycetota</taxon>
        <taxon>Actinomycetes</taxon>
        <taxon>Micromonosporales</taxon>
        <taxon>Micromonosporaceae</taxon>
        <taxon>Actinoplanes</taxon>
    </lineage>
</organism>
<dbReference type="GO" id="GO:0000150">
    <property type="term" value="F:DNA strand exchange activity"/>
    <property type="evidence" value="ECO:0007669"/>
    <property type="project" value="InterPro"/>
</dbReference>
<dbReference type="RefSeq" id="WP_185044471.1">
    <property type="nucleotide sequence ID" value="NZ_BAABFG010000005.1"/>
</dbReference>
<comment type="caution">
    <text evidence="1">The sequence shown here is derived from an EMBL/GenBank/DDBJ whole genome shotgun (WGS) entry which is preliminary data.</text>
</comment>
<sequence>MPSWVSITRHRHEGILLYASLVIPMVPSLMAATDIAPDDLFAVWVDGPAGPSRLRGRAASQAASEVRFAFYGRISTEGYQDPVSSRRWQSEIAEFMTHGHGRIGVEFFDVGCSRSLSWHDRPAAAELLAEALRPDRRFDAVVIGEYERAFAGRQALQVIPYLHAQGVAVWLPGVRWSGGFGRSDAPGVVPAVGESVGAGGVTGSPDGQPVCIR</sequence>
<evidence type="ECO:0000313" key="2">
    <source>
        <dbReference type="Proteomes" id="UP000546162"/>
    </source>
</evidence>
<protein>
    <recommendedName>
        <fullName evidence="3">Resolvase-like protein</fullName>
    </recommendedName>
</protein>
<dbReference type="Proteomes" id="UP000546162">
    <property type="component" value="Unassembled WGS sequence"/>
</dbReference>
<accession>A0A7W7H5P2</accession>
<evidence type="ECO:0008006" key="3">
    <source>
        <dbReference type="Google" id="ProtNLM"/>
    </source>
</evidence>